<keyword evidence="2" id="KW-1185">Reference proteome</keyword>
<sequence length="106" mass="11971">MERSGEDRGIEEAPETTRREAAAWLVCYCTINSHILHIHQASKATFLRFSLTSGVRSEILGNGGYDDKMAEGHQQLKKVMERFLSLPTEGRENFQKAMTSQAEKVN</sequence>
<organism evidence="1 2">
    <name type="scientific">Pleurodeles waltl</name>
    <name type="common">Iberian ribbed newt</name>
    <dbReference type="NCBI Taxonomy" id="8319"/>
    <lineage>
        <taxon>Eukaryota</taxon>
        <taxon>Metazoa</taxon>
        <taxon>Chordata</taxon>
        <taxon>Craniata</taxon>
        <taxon>Vertebrata</taxon>
        <taxon>Euteleostomi</taxon>
        <taxon>Amphibia</taxon>
        <taxon>Batrachia</taxon>
        <taxon>Caudata</taxon>
        <taxon>Salamandroidea</taxon>
        <taxon>Salamandridae</taxon>
        <taxon>Pleurodelinae</taxon>
        <taxon>Pleurodeles</taxon>
    </lineage>
</organism>
<evidence type="ECO:0000313" key="1">
    <source>
        <dbReference type="EMBL" id="KAJ1175618.1"/>
    </source>
</evidence>
<comment type="caution">
    <text evidence="1">The sequence shown here is derived from an EMBL/GenBank/DDBJ whole genome shotgun (WGS) entry which is preliminary data.</text>
</comment>
<dbReference type="Proteomes" id="UP001066276">
    <property type="component" value="Chromosome 3_2"/>
</dbReference>
<gene>
    <name evidence="1" type="ORF">NDU88_000905</name>
</gene>
<name>A0AAV7TGS5_PLEWA</name>
<protein>
    <submittedName>
        <fullName evidence="1">Uncharacterized protein</fullName>
    </submittedName>
</protein>
<reference evidence="1" key="1">
    <citation type="journal article" date="2022" name="bioRxiv">
        <title>Sequencing and chromosome-scale assembly of the giantPleurodeles waltlgenome.</title>
        <authorList>
            <person name="Brown T."/>
            <person name="Elewa A."/>
            <person name="Iarovenko S."/>
            <person name="Subramanian E."/>
            <person name="Araus A.J."/>
            <person name="Petzold A."/>
            <person name="Susuki M."/>
            <person name="Suzuki K.-i.T."/>
            <person name="Hayashi T."/>
            <person name="Toyoda A."/>
            <person name="Oliveira C."/>
            <person name="Osipova E."/>
            <person name="Leigh N.D."/>
            <person name="Simon A."/>
            <person name="Yun M.H."/>
        </authorList>
    </citation>
    <scope>NUCLEOTIDE SEQUENCE</scope>
    <source>
        <strain evidence="1">20211129_DDA</strain>
        <tissue evidence="1">Liver</tissue>
    </source>
</reference>
<evidence type="ECO:0000313" key="2">
    <source>
        <dbReference type="Proteomes" id="UP001066276"/>
    </source>
</evidence>
<dbReference type="AlphaFoldDB" id="A0AAV7TGS5"/>
<proteinExistence type="predicted"/>
<dbReference type="EMBL" id="JANPWB010000006">
    <property type="protein sequence ID" value="KAJ1175618.1"/>
    <property type="molecule type" value="Genomic_DNA"/>
</dbReference>
<accession>A0AAV7TGS5</accession>